<feature type="compositionally biased region" description="Polar residues" evidence="1">
    <location>
        <begin position="18"/>
        <end position="32"/>
    </location>
</feature>
<dbReference type="Proteomes" id="UP000250321">
    <property type="component" value="Unassembled WGS sequence"/>
</dbReference>
<protein>
    <submittedName>
        <fullName evidence="2">Uncharacterized protein</fullName>
    </submittedName>
</protein>
<accession>A0A314YST0</accession>
<organism evidence="2 3">
    <name type="scientific">Prunus yedoensis var. nudiflora</name>
    <dbReference type="NCBI Taxonomy" id="2094558"/>
    <lineage>
        <taxon>Eukaryota</taxon>
        <taxon>Viridiplantae</taxon>
        <taxon>Streptophyta</taxon>
        <taxon>Embryophyta</taxon>
        <taxon>Tracheophyta</taxon>
        <taxon>Spermatophyta</taxon>
        <taxon>Magnoliopsida</taxon>
        <taxon>eudicotyledons</taxon>
        <taxon>Gunneridae</taxon>
        <taxon>Pentapetalae</taxon>
        <taxon>rosids</taxon>
        <taxon>fabids</taxon>
        <taxon>Rosales</taxon>
        <taxon>Rosaceae</taxon>
        <taxon>Amygdaloideae</taxon>
        <taxon>Amygdaleae</taxon>
        <taxon>Prunus</taxon>
    </lineage>
</organism>
<sequence>MSLCFKTTGRQWKVTGHPLSSSKTENLLSNDWSPKDSDRSPEENDQLSPCYQTQEEEIEPFYEILLAPENSSTPVPHQSPTKEVIQKAQSLHISF</sequence>
<comment type="caution">
    <text evidence="2">The sequence shown here is derived from an EMBL/GenBank/DDBJ whole genome shotgun (WGS) entry which is preliminary data.</text>
</comment>
<gene>
    <name evidence="2" type="ORF">Pyn_13079</name>
</gene>
<reference evidence="2 3" key="1">
    <citation type="submission" date="2018-02" db="EMBL/GenBank/DDBJ databases">
        <title>Draft genome of wild Prunus yedoensis var. nudiflora.</title>
        <authorList>
            <person name="Baek S."/>
            <person name="Kim J.-H."/>
            <person name="Choi K."/>
            <person name="Kim G.-B."/>
            <person name="Cho A."/>
            <person name="Jang H."/>
            <person name="Shin C.-H."/>
            <person name="Yu H.-J."/>
            <person name="Mun J.-H."/>
        </authorList>
    </citation>
    <scope>NUCLEOTIDE SEQUENCE [LARGE SCALE GENOMIC DNA]</scope>
    <source>
        <strain evidence="3">cv. Jeju island</strain>
        <tissue evidence="2">Leaf</tissue>
    </source>
</reference>
<dbReference type="AlphaFoldDB" id="A0A314YST0"/>
<feature type="compositionally biased region" description="Basic and acidic residues" evidence="1">
    <location>
        <begin position="33"/>
        <end position="42"/>
    </location>
</feature>
<feature type="region of interest" description="Disordered" evidence="1">
    <location>
        <begin position="15"/>
        <end position="50"/>
    </location>
</feature>
<evidence type="ECO:0000256" key="1">
    <source>
        <dbReference type="SAM" id="MobiDB-lite"/>
    </source>
</evidence>
<proteinExistence type="predicted"/>
<keyword evidence="3" id="KW-1185">Reference proteome</keyword>
<evidence type="ECO:0000313" key="2">
    <source>
        <dbReference type="EMBL" id="PQQ08104.1"/>
    </source>
</evidence>
<dbReference type="EMBL" id="PJQY01000763">
    <property type="protein sequence ID" value="PQQ08104.1"/>
    <property type="molecule type" value="Genomic_DNA"/>
</dbReference>
<evidence type="ECO:0000313" key="3">
    <source>
        <dbReference type="Proteomes" id="UP000250321"/>
    </source>
</evidence>
<name>A0A314YST0_PRUYE</name>